<feature type="transmembrane region" description="Helical" evidence="1">
    <location>
        <begin position="80"/>
        <end position="99"/>
    </location>
</feature>
<dbReference type="Proteomes" id="UP000270094">
    <property type="component" value="Unassembled WGS sequence"/>
</dbReference>
<dbReference type="AlphaFoldDB" id="A0A3P7JCK7"/>
<feature type="chain" id="PRO_5017972085" description="Secreted protein" evidence="2">
    <location>
        <begin position="22"/>
        <end position="100"/>
    </location>
</feature>
<name>A0A3P7JCK7_STRVU</name>
<evidence type="ECO:0000256" key="2">
    <source>
        <dbReference type="SAM" id="SignalP"/>
    </source>
</evidence>
<keyword evidence="1" id="KW-1133">Transmembrane helix</keyword>
<keyword evidence="4" id="KW-1185">Reference proteome</keyword>
<evidence type="ECO:0000313" key="3">
    <source>
        <dbReference type="EMBL" id="VDM78453.1"/>
    </source>
</evidence>
<dbReference type="EMBL" id="UYYB01102005">
    <property type="protein sequence ID" value="VDM78453.1"/>
    <property type="molecule type" value="Genomic_DNA"/>
</dbReference>
<gene>
    <name evidence="3" type="ORF">SVUK_LOCUS13451</name>
</gene>
<proteinExistence type="predicted"/>
<evidence type="ECO:0000256" key="1">
    <source>
        <dbReference type="SAM" id="Phobius"/>
    </source>
</evidence>
<accession>A0A3P7JCK7</accession>
<feature type="signal peptide" evidence="2">
    <location>
        <begin position="1"/>
        <end position="21"/>
    </location>
</feature>
<keyword evidence="1" id="KW-0472">Membrane</keyword>
<sequence length="100" mass="11130">MSFIWQLSKSVHLLLFSCFSAFPASRLRKAAGYAAQRVAQRLKPSLPAHCLVSNQSEGQTAQTSSARNLVKEMIVHQGQYVFHLAILQICLSAAIQLLFR</sequence>
<evidence type="ECO:0008006" key="5">
    <source>
        <dbReference type="Google" id="ProtNLM"/>
    </source>
</evidence>
<reference evidence="3 4" key="1">
    <citation type="submission" date="2018-11" db="EMBL/GenBank/DDBJ databases">
        <authorList>
            <consortium name="Pathogen Informatics"/>
        </authorList>
    </citation>
    <scope>NUCLEOTIDE SEQUENCE [LARGE SCALE GENOMIC DNA]</scope>
</reference>
<keyword evidence="1" id="KW-0812">Transmembrane</keyword>
<protein>
    <recommendedName>
        <fullName evidence="5">Secreted protein</fullName>
    </recommendedName>
</protein>
<organism evidence="3 4">
    <name type="scientific">Strongylus vulgaris</name>
    <name type="common">Blood worm</name>
    <dbReference type="NCBI Taxonomy" id="40348"/>
    <lineage>
        <taxon>Eukaryota</taxon>
        <taxon>Metazoa</taxon>
        <taxon>Ecdysozoa</taxon>
        <taxon>Nematoda</taxon>
        <taxon>Chromadorea</taxon>
        <taxon>Rhabditida</taxon>
        <taxon>Rhabditina</taxon>
        <taxon>Rhabditomorpha</taxon>
        <taxon>Strongyloidea</taxon>
        <taxon>Strongylidae</taxon>
        <taxon>Strongylus</taxon>
    </lineage>
</organism>
<keyword evidence="2" id="KW-0732">Signal</keyword>
<evidence type="ECO:0000313" key="4">
    <source>
        <dbReference type="Proteomes" id="UP000270094"/>
    </source>
</evidence>